<dbReference type="OrthoDB" id="1920326at2759"/>
<dbReference type="InterPro" id="IPR002562">
    <property type="entry name" value="3'-5'_exonuclease_dom"/>
</dbReference>
<dbReference type="EMBL" id="CACSHJ010000095">
    <property type="protein sequence ID" value="CAA0395140.1"/>
    <property type="molecule type" value="Genomic_DNA"/>
</dbReference>
<evidence type="ECO:0000256" key="5">
    <source>
        <dbReference type="ARBA" id="ARBA00022839"/>
    </source>
</evidence>
<dbReference type="GO" id="GO:0003676">
    <property type="term" value="F:nucleic acid binding"/>
    <property type="evidence" value="ECO:0007669"/>
    <property type="project" value="InterPro"/>
</dbReference>
<dbReference type="InterPro" id="IPR012337">
    <property type="entry name" value="RNaseH-like_sf"/>
</dbReference>
<keyword evidence="3" id="KW-0479">Metal-binding</keyword>
<keyword evidence="2" id="KW-0540">Nuclease</keyword>
<evidence type="ECO:0000256" key="4">
    <source>
        <dbReference type="ARBA" id="ARBA00022801"/>
    </source>
</evidence>
<dbReference type="InterPro" id="IPR051132">
    <property type="entry name" value="3-5_Exonuclease_domain"/>
</dbReference>
<dbReference type="SUPFAM" id="SSF53098">
    <property type="entry name" value="Ribonuclease H-like"/>
    <property type="match status" value="1"/>
</dbReference>
<reference evidence="11 12" key="1">
    <citation type="submission" date="2019-12" db="EMBL/GenBank/DDBJ databases">
        <authorList>
            <person name="Jiao W.-B."/>
            <person name="Schneeberger K."/>
        </authorList>
    </citation>
    <scope>NUCLEOTIDE SEQUENCE [LARGE SCALE GENOMIC DNA]</scope>
    <source>
        <strain evidence="12">cv. C24</strain>
    </source>
</reference>
<name>A0A5S9XSB3_ARATH</name>
<dbReference type="Pfam" id="PF01612">
    <property type="entry name" value="DNA_pol_A_exo1"/>
    <property type="match status" value="1"/>
</dbReference>
<dbReference type="PANTHER" id="PTHR13620:SF109">
    <property type="entry name" value="3'-5' EXONUCLEASE"/>
    <property type="match status" value="1"/>
</dbReference>
<evidence type="ECO:0000259" key="10">
    <source>
        <dbReference type="SMART" id="SM00474"/>
    </source>
</evidence>
<dbReference type="PANTHER" id="PTHR13620">
    <property type="entry name" value="3-5 EXONUCLEASE"/>
    <property type="match status" value="1"/>
</dbReference>
<evidence type="ECO:0000313" key="12">
    <source>
        <dbReference type="Proteomes" id="UP000434276"/>
    </source>
</evidence>
<keyword evidence="5" id="KW-0269">Exonuclease</keyword>
<comment type="subcellular location">
    <subcellularLocation>
        <location evidence="1">Nucleus</location>
    </subcellularLocation>
</comment>
<accession>A0A5S9XSB3</accession>
<dbReference type="InterPro" id="IPR036397">
    <property type="entry name" value="RNaseH_sf"/>
</dbReference>
<evidence type="ECO:0000256" key="1">
    <source>
        <dbReference type="ARBA" id="ARBA00004123"/>
    </source>
</evidence>
<organism evidence="11 12">
    <name type="scientific">Arabidopsis thaliana</name>
    <name type="common">Mouse-ear cress</name>
    <dbReference type="NCBI Taxonomy" id="3702"/>
    <lineage>
        <taxon>Eukaryota</taxon>
        <taxon>Viridiplantae</taxon>
        <taxon>Streptophyta</taxon>
        <taxon>Embryophyta</taxon>
        <taxon>Tracheophyta</taxon>
        <taxon>Spermatophyta</taxon>
        <taxon>Magnoliopsida</taxon>
        <taxon>eudicotyledons</taxon>
        <taxon>Gunneridae</taxon>
        <taxon>Pentapetalae</taxon>
        <taxon>rosids</taxon>
        <taxon>malvids</taxon>
        <taxon>Brassicales</taxon>
        <taxon>Brassicaceae</taxon>
        <taxon>Camelineae</taxon>
        <taxon>Arabidopsis</taxon>
    </lineage>
</organism>
<evidence type="ECO:0000256" key="3">
    <source>
        <dbReference type="ARBA" id="ARBA00022723"/>
    </source>
</evidence>
<dbReference type="Gene3D" id="3.30.420.10">
    <property type="entry name" value="Ribonuclease H-like superfamily/Ribonuclease H"/>
    <property type="match status" value="1"/>
</dbReference>
<sequence length="177" mass="19831">MQFLCELIDSTSKEEEDVFRVLVSASDELLDVKTYRALIGCSWELFRCSPGEGCNCPDMCRLQHLIEDSTLVKVGIGIDGDSVKLFHDYGVSIKSKMLRIFSDLANQKIGGDKKWGLASLTETLVCKELLKPNRIRLGNWEVHPLSKQQLQYAATDAYASWHLHQVLKDLPDAVSGS</sequence>
<dbReference type="GO" id="GO:0006139">
    <property type="term" value="P:nucleobase-containing compound metabolic process"/>
    <property type="evidence" value="ECO:0007669"/>
    <property type="project" value="InterPro"/>
</dbReference>
<evidence type="ECO:0000256" key="2">
    <source>
        <dbReference type="ARBA" id="ARBA00022722"/>
    </source>
</evidence>
<keyword evidence="6" id="KW-0460">Magnesium</keyword>
<proteinExistence type="predicted"/>
<feature type="domain" description="3'-5' exonuclease" evidence="10">
    <location>
        <begin position="5"/>
        <end position="172"/>
    </location>
</feature>
<keyword evidence="4" id="KW-0378">Hydrolase</keyword>
<evidence type="ECO:0000256" key="7">
    <source>
        <dbReference type="ARBA" id="ARBA00023242"/>
    </source>
</evidence>
<dbReference type="GO" id="GO:0005634">
    <property type="term" value="C:nucleus"/>
    <property type="evidence" value="ECO:0007669"/>
    <property type="project" value="UniProtKB-SubCell"/>
</dbReference>
<keyword evidence="7" id="KW-0539">Nucleus</keyword>
<evidence type="ECO:0000256" key="6">
    <source>
        <dbReference type="ARBA" id="ARBA00022842"/>
    </source>
</evidence>
<dbReference type="CDD" id="cd06141">
    <property type="entry name" value="WRN_exo"/>
    <property type="match status" value="1"/>
</dbReference>
<gene>
    <name evidence="11" type="ORF">C24_LOCUS17891</name>
</gene>
<dbReference type="SMART" id="SM00474">
    <property type="entry name" value="35EXOc"/>
    <property type="match status" value="1"/>
</dbReference>
<dbReference type="GO" id="GO:0008408">
    <property type="term" value="F:3'-5' exonuclease activity"/>
    <property type="evidence" value="ECO:0007669"/>
    <property type="project" value="InterPro"/>
</dbReference>
<protein>
    <recommendedName>
        <fullName evidence="8">3'-5' exonuclease</fullName>
    </recommendedName>
    <alternativeName>
        <fullName evidence="9">Werner Syndrome-like exonuclease</fullName>
    </alternativeName>
</protein>
<dbReference type="ExpressionAtlas" id="A0A5S9XSB3">
    <property type="expression patterns" value="baseline and differential"/>
</dbReference>
<dbReference type="GO" id="GO:0046872">
    <property type="term" value="F:metal ion binding"/>
    <property type="evidence" value="ECO:0007669"/>
    <property type="project" value="UniProtKB-KW"/>
</dbReference>
<evidence type="ECO:0000313" key="11">
    <source>
        <dbReference type="EMBL" id="CAA0395140.1"/>
    </source>
</evidence>
<dbReference type="AlphaFoldDB" id="A0A5S9XSB3"/>
<evidence type="ECO:0000256" key="9">
    <source>
        <dbReference type="ARBA" id="ARBA00042761"/>
    </source>
</evidence>
<evidence type="ECO:0000256" key="8">
    <source>
        <dbReference type="ARBA" id="ARBA00040531"/>
    </source>
</evidence>
<dbReference type="Proteomes" id="UP000434276">
    <property type="component" value="Unassembled WGS sequence"/>
</dbReference>